<evidence type="ECO:0000256" key="2">
    <source>
        <dbReference type="ARBA" id="ARBA00022801"/>
    </source>
</evidence>
<sequence length="378" mass="41867">MALYTYLQEQLPSFMQHLEESVNIDSPSKHKSQSEKMIAWYIKVMHKLTGGRVHRYTNPTYGDQLRWEVGTGRKRILLVGHYDTVWPLQESIKRPFRCQDGKAYGPGVYDMKAGILQAIFAIQALSRFNRLPKDKTIVLLLTGDEEIGSPTSRLILEEEAKKAEVAFILEPPVAPHGALKTWRKGSSQYTIQVSGVSAHAGVDHDKGISAIQEITYHIQHLHSLTNYANGTTVNVGTITGGVGRNVVADYAEAEVDVRVQSQEEAERIHQLMMSLQPVLPGTKLVVKGGINRPPMEKTEKSYALFALAKYICEQEFSCSLTEEGTGGVSDGNFVAACGVPTLDGLGASGDYAHSPREFIWVKDIPKRTTLLARLLEEC</sequence>
<reference evidence="5 6" key="1">
    <citation type="journal article" date="2011" name="J. Bacteriol.">
        <title>Genome sequence of Brevibacillus laterosporus LMG 15441, a pathogen of invertebrates.</title>
        <authorList>
            <person name="Djukic M."/>
            <person name="Poehlein A."/>
            <person name="Thurmer A."/>
            <person name="Daniel R."/>
        </authorList>
    </citation>
    <scope>NUCLEOTIDE SEQUENCE [LARGE SCALE GENOMIC DNA]</scope>
    <source>
        <strain evidence="5 6">LMG 15441</strain>
    </source>
</reference>
<dbReference type="InterPro" id="IPR050072">
    <property type="entry name" value="Peptidase_M20A"/>
</dbReference>
<dbReference type="PANTHER" id="PTHR43808:SF9">
    <property type="entry name" value="BLL0789 PROTEIN"/>
    <property type="match status" value="1"/>
</dbReference>
<feature type="active site" evidence="3">
    <location>
        <position position="83"/>
    </location>
</feature>
<keyword evidence="1" id="KW-0479">Metal-binding</keyword>
<keyword evidence="2" id="KW-0378">Hydrolase</keyword>
<dbReference type="Gene3D" id="3.30.70.360">
    <property type="match status" value="1"/>
</dbReference>
<dbReference type="SUPFAM" id="SSF55031">
    <property type="entry name" value="Bacterial exopeptidase dimerisation domain"/>
    <property type="match status" value="1"/>
</dbReference>
<dbReference type="HOGENOM" id="CLU_021802_7_0_9"/>
<evidence type="ECO:0000313" key="5">
    <source>
        <dbReference type="EMBL" id="AIG26070.1"/>
    </source>
</evidence>
<keyword evidence="6" id="KW-1185">Reference proteome</keyword>
<dbReference type="PANTHER" id="PTHR43808">
    <property type="entry name" value="ACETYLORNITHINE DEACETYLASE"/>
    <property type="match status" value="1"/>
</dbReference>
<dbReference type="STRING" id="1042163.BRLA_c017460"/>
<evidence type="ECO:0000256" key="3">
    <source>
        <dbReference type="PIRSR" id="PIRSR037238-1"/>
    </source>
</evidence>
<organism evidence="5 6">
    <name type="scientific">Brevibacillus laterosporus LMG 15441</name>
    <dbReference type="NCBI Taxonomy" id="1042163"/>
    <lineage>
        <taxon>Bacteria</taxon>
        <taxon>Bacillati</taxon>
        <taxon>Bacillota</taxon>
        <taxon>Bacilli</taxon>
        <taxon>Bacillales</taxon>
        <taxon>Paenibacillaceae</taxon>
        <taxon>Brevibacillus</taxon>
    </lineage>
</organism>
<dbReference type="AlphaFoldDB" id="A0A075R931"/>
<dbReference type="InterPro" id="IPR002933">
    <property type="entry name" value="Peptidase_M20"/>
</dbReference>
<dbReference type="RefSeq" id="WP_003337809.1">
    <property type="nucleotide sequence ID" value="NZ_CP007806.1"/>
</dbReference>
<dbReference type="InterPro" id="IPR011650">
    <property type="entry name" value="Peptidase_M20_dimer"/>
</dbReference>
<dbReference type="GO" id="GO:0016787">
    <property type="term" value="F:hydrolase activity"/>
    <property type="evidence" value="ECO:0007669"/>
    <property type="project" value="UniProtKB-KW"/>
</dbReference>
<dbReference type="PIRSF" id="PIRSF037238">
    <property type="entry name" value="Carboxypeptidase_G2"/>
    <property type="match status" value="1"/>
</dbReference>
<evidence type="ECO:0000313" key="6">
    <source>
        <dbReference type="Proteomes" id="UP000005850"/>
    </source>
</evidence>
<dbReference type="InterPro" id="IPR036264">
    <property type="entry name" value="Bact_exopeptidase_dim_dom"/>
</dbReference>
<dbReference type="CDD" id="cd03885">
    <property type="entry name" value="M20_CPDG2"/>
    <property type="match status" value="1"/>
</dbReference>
<dbReference type="KEGG" id="blr:BRLA_c017460"/>
<dbReference type="InterPro" id="IPR017150">
    <property type="entry name" value="Pept_M20_glutamate_carboxypep"/>
</dbReference>
<gene>
    <name evidence="5" type="ORF">BRLA_c017460</name>
</gene>
<dbReference type="EMBL" id="CP007806">
    <property type="protein sequence ID" value="AIG26070.1"/>
    <property type="molecule type" value="Genomic_DNA"/>
</dbReference>
<dbReference type="Pfam" id="PF07687">
    <property type="entry name" value="M20_dimer"/>
    <property type="match status" value="1"/>
</dbReference>
<protein>
    <submittedName>
        <fullName evidence="5">Putative acetylornithine deacetylase/succinyl-diaminopimelate desuccinylase</fullName>
    </submittedName>
</protein>
<proteinExistence type="predicted"/>
<dbReference type="Gene3D" id="3.40.630.10">
    <property type="entry name" value="Zn peptidases"/>
    <property type="match status" value="1"/>
</dbReference>
<dbReference type="GO" id="GO:0046872">
    <property type="term" value="F:metal ion binding"/>
    <property type="evidence" value="ECO:0007669"/>
    <property type="project" value="UniProtKB-KW"/>
</dbReference>
<dbReference type="Proteomes" id="UP000005850">
    <property type="component" value="Chromosome"/>
</dbReference>
<accession>A0A075R931</accession>
<feature type="active site" description="Proton acceptor" evidence="3">
    <location>
        <position position="145"/>
    </location>
</feature>
<name>A0A075R931_BRELA</name>
<feature type="domain" description="Peptidase M20 dimerisation" evidence="4">
    <location>
        <begin position="183"/>
        <end position="272"/>
    </location>
</feature>
<evidence type="ECO:0000259" key="4">
    <source>
        <dbReference type="Pfam" id="PF07687"/>
    </source>
</evidence>
<dbReference type="Pfam" id="PF01546">
    <property type="entry name" value="Peptidase_M20"/>
    <property type="match status" value="1"/>
</dbReference>
<dbReference type="SUPFAM" id="SSF53187">
    <property type="entry name" value="Zn-dependent exopeptidases"/>
    <property type="match status" value="1"/>
</dbReference>
<evidence type="ECO:0000256" key="1">
    <source>
        <dbReference type="ARBA" id="ARBA00022723"/>
    </source>
</evidence>
<dbReference type="eggNOG" id="COG0624">
    <property type="taxonomic scope" value="Bacteria"/>
</dbReference>